<dbReference type="InterPro" id="IPR050596">
    <property type="entry name" value="AspAT/PAT-like"/>
</dbReference>
<dbReference type="PANTHER" id="PTHR46383:SF1">
    <property type="entry name" value="ASPARTATE AMINOTRANSFERASE"/>
    <property type="match status" value="1"/>
</dbReference>
<dbReference type="GO" id="GO:0006520">
    <property type="term" value="P:amino acid metabolic process"/>
    <property type="evidence" value="ECO:0007669"/>
    <property type="project" value="InterPro"/>
</dbReference>
<keyword evidence="6" id="KW-0663">Pyridoxal phosphate</keyword>
<dbReference type="EMBL" id="NEXF01000377">
    <property type="protein sequence ID" value="PSO06873.1"/>
    <property type="molecule type" value="Genomic_DNA"/>
</dbReference>
<evidence type="ECO:0000256" key="5">
    <source>
        <dbReference type="ARBA" id="ARBA00022679"/>
    </source>
</evidence>
<sequence length="140" mass="15113">MDPKDVISAISSLNSALNSCPSSVSQAAALAAIKGPQDVADNMVHEYLRRRNFFIASLNEIPGVEALRPSGAFYAFVDFSTIEKSSVKMSQRLLSESRVAGVPGSAFGSWGEGYVRFSFASSMEELREAANRMAQALRKS</sequence>
<organism evidence="8 9">
    <name type="scientific">Candidatus Marsarchaeota G2 archaeon BE_D</name>
    <dbReference type="NCBI Taxonomy" id="1978158"/>
    <lineage>
        <taxon>Archaea</taxon>
        <taxon>Candidatus Marsarchaeota</taxon>
        <taxon>Candidatus Marsarchaeota group 2</taxon>
    </lineage>
</organism>
<comment type="caution">
    <text evidence="8">The sequence shown here is derived from an EMBL/GenBank/DDBJ whole genome shotgun (WGS) entry which is preliminary data.</text>
</comment>
<dbReference type="Proteomes" id="UP000242015">
    <property type="component" value="Unassembled WGS sequence"/>
</dbReference>
<name>A0A2R6C7L8_9ARCH</name>
<dbReference type="GO" id="GO:0008483">
    <property type="term" value="F:transaminase activity"/>
    <property type="evidence" value="ECO:0007669"/>
    <property type="project" value="UniProtKB-KW"/>
</dbReference>
<evidence type="ECO:0000256" key="2">
    <source>
        <dbReference type="ARBA" id="ARBA00007441"/>
    </source>
</evidence>
<dbReference type="Gene3D" id="3.90.1150.10">
    <property type="entry name" value="Aspartate Aminotransferase, domain 1"/>
    <property type="match status" value="1"/>
</dbReference>
<gene>
    <name evidence="8" type="ORF">B9Q04_13815</name>
</gene>
<dbReference type="Pfam" id="PF00155">
    <property type="entry name" value="Aminotran_1_2"/>
    <property type="match status" value="1"/>
</dbReference>
<comment type="subunit">
    <text evidence="3">Homodimer.</text>
</comment>
<evidence type="ECO:0000313" key="9">
    <source>
        <dbReference type="Proteomes" id="UP000242015"/>
    </source>
</evidence>
<reference evidence="8 9" key="1">
    <citation type="submission" date="2017-04" db="EMBL/GenBank/DDBJ databases">
        <title>Novel microbial lineages endemic to geothermal iron-oxide mats fill important gaps in the evolutionary history of Archaea.</title>
        <authorList>
            <person name="Jay Z.J."/>
            <person name="Beam J.P."/>
            <person name="Dlakic M."/>
            <person name="Rusch D.B."/>
            <person name="Kozubal M.A."/>
            <person name="Inskeep W.P."/>
        </authorList>
    </citation>
    <scope>NUCLEOTIDE SEQUENCE [LARGE SCALE GENOMIC DNA]</scope>
    <source>
        <strain evidence="8">BE_D</strain>
    </source>
</reference>
<dbReference type="GO" id="GO:0030170">
    <property type="term" value="F:pyridoxal phosphate binding"/>
    <property type="evidence" value="ECO:0007669"/>
    <property type="project" value="InterPro"/>
</dbReference>
<evidence type="ECO:0000256" key="1">
    <source>
        <dbReference type="ARBA" id="ARBA00001933"/>
    </source>
</evidence>
<evidence type="ECO:0000256" key="3">
    <source>
        <dbReference type="ARBA" id="ARBA00011738"/>
    </source>
</evidence>
<dbReference type="InterPro" id="IPR004839">
    <property type="entry name" value="Aminotransferase_I/II_large"/>
</dbReference>
<keyword evidence="4" id="KW-0032">Aminotransferase</keyword>
<accession>A0A2R6C7L8</accession>
<keyword evidence="5" id="KW-0808">Transferase</keyword>
<evidence type="ECO:0000259" key="7">
    <source>
        <dbReference type="Pfam" id="PF00155"/>
    </source>
</evidence>
<evidence type="ECO:0000313" key="8">
    <source>
        <dbReference type="EMBL" id="PSO06873.1"/>
    </source>
</evidence>
<comment type="similarity">
    <text evidence="2">Belongs to the class-I pyridoxal-phosphate-dependent aminotransferase family.</text>
</comment>
<feature type="domain" description="Aminotransferase class I/classII large" evidence="7">
    <location>
        <begin position="5"/>
        <end position="132"/>
    </location>
</feature>
<comment type="cofactor">
    <cofactor evidence="1">
        <name>pyridoxal 5'-phosphate</name>
        <dbReference type="ChEBI" id="CHEBI:597326"/>
    </cofactor>
</comment>
<evidence type="ECO:0000256" key="6">
    <source>
        <dbReference type="ARBA" id="ARBA00022898"/>
    </source>
</evidence>
<dbReference type="CDD" id="cd00609">
    <property type="entry name" value="AAT_like"/>
    <property type="match status" value="1"/>
</dbReference>
<protein>
    <recommendedName>
        <fullName evidence="7">Aminotransferase class I/classII large domain-containing protein</fullName>
    </recommendedName>
</protein>
<dbReference type="SUPFAM" id="SSF53383">
    <property type="entry name" value="PLP-dependent transferases"/>
    <property type="match status" value="1"/>
</dbReference>
<dbReference type="AlphaFoldDB" id="A0A2R6C7L8"/>
<dbReference type="InterPro" id="IPR015424">
    <property type="entry name" value="PyrdxlP-dep_Trfase"/>
</dbReference>
<proteinExistence type="inferred from homology"/>
<dbReference type="PANTHER" id="PTHR46383">
    <property type="entry name" value="ASPARTATE AMINOTRANSFERASE"/>
    <property type="match status" value="1"/>
</dbReference>
<evidence type="ECO:0000256" key="4">
    <source>
        <dbReference type="ARBA" id="ARBA00022576"/>
    </source>
</evidence>
<dbReference type="InterPro" id="IPR015422">
    <property type="entry name" value="PyrdxlP-dep_Trfase_small"/>
</dbReference>